<accession>G0QZ25</accession>
<dbReference type="OMA" id="RINDYYQ"/>
<dbReference type="SUPFAM" id="SSF51206">
    <property type="entry name" value="cAMP-binding domain-like"/>
    <property type="match status" value="1"/>
</dbReference>
<comment type="subcellular location">
    <subcellularLocation>
        <location evidence="1">Membrane</location>
        <topology evidence="1">Multi-pass membrane protein</topology>
    </subcellularLocation>
</comment>
<evidence type="ECO:0000256" key="3">
    <source>
        <dbReference type="ARBA" id="ARBA00022692"/>
    </source>
</evidence>
<dbReference type="eggNOG" id="KOG0498">
    <property type="taxonomic scope" value="Eukaryota"/>
</dbReference>
<evidence type="ECO:0000256" key="7">
    <source>
        <dbReference type="SAM" id="Phobius"/>
    </source>
</evidence>
<dbReference type="OrthoDB" id="292704at2759"/>
<evidence type="ECO:0000256" key="2">
    <source>
        <dbReference type="ARBA" id="ARBA00022448"/>
    </source>
</evidence>
<dbReference type="SUPFAM" id="SSF81324">
    <property type="entry name" value="Voltage-gated potassium channels"/>
    <property type="match status" value="1"/>
</dbReference>
<dbReference type="EMBL" id="GL984136">
    <property type="protein sequence ID" value="EGR29530.1"/>
    <property type="molecule type" value="Genomic_DNA"/>
</dbReference>
<feature type="transmembrane region" description="Helical" evidence="7">
    <location>
        <begin position="295"/>
        <end position="313"/>
    </location>
</feature>
<reference evidence="9 10" key="1">
    <citation type="submission" date="2011-07" db="EMBL/GenBank/DDBJ databases">
        <authorList>
            <person name="Coyne R."/>
            <person name="Brami D."/>
            <person name="Johnson J."/>
            <person name="Hostetler J."/>
            <person name="Hannick L."/>
            <person name="Clark T."/>
            <person name="Cassidy-Hanley D."/>
            <person name="Inman J."/>
        </authorList>
    </citation>
    <scope>NUCLEOTIDE SEQUENCE [LARGE SCALE GENOMIC DNA]</scope>
    <source>
        <strain evidence="9 10">G5</strain>
    </source>
</reference>
<keyword evidence="5" id="KW-0406">Ion transport</keyword>
<feature type="transmembrane region" description="Helical" evidence="7">
    <location>
        <begin position="249"/>
        <end position="270"/>
    </location>
</feature>
<dbReference type="InterPro" id="IPR005821">
    <property type="entry name" value="Ion_trans_dom"/>
</dbReference>
<keyword evidence="3 7" id="KW-0812">Transmembrane</keyword>
<dbReference type="GO" id="GO:0003254">
    <property type="term" value="P:regulation of membrane depolarization"/>
    <property type="evidence" value="ECO:0007669"/>
    <property type="project" value="TreeGrafter"/>
</dbReference>
<name>G0QZ25_ICHMU</name>
<dbReference type="GO" id="GO:0035725">
    <property type="term" value="P:sodium ion transmembrane transport"/>
    <property type="evidence" value="ECO:0007669"/>
    <property type="project" value="TreeGrafter"/>
</dbReference>
<keyword evidence="4 7" id="KW-1133">Transmembrane helix</keyword>
<dbReference type="InterPro" id="IPR014710">
    <property type="entry name" value="RmlC-like_jellyroll"/>
</dbReference>
<gene>
    <name evidence="9" type="ORF">IMG5_154180</name>
</gene>
<feature type="transmembrane region" description="Helical" evidence="7">
    <location>
        <begin position="122"/>
        <end position="143"/>
    </location>
</feature>
<protein>
    <recommendedName>
        <fullName evidence="8">Cyclic nucleotide-binding domain-containing protein</fullName>
    </recommendedName>
</protein>
<dbReference type="STRING" id="857967.G0QZ25"/>
<dbReference type="AlphaFoldDB" id="G0QZ25"/>
<dbReference type="InterPro" id="IPR051413">
    <property type="entry name" value="K/Na_HCN_channel"/>
</dbReference>
<dbReference type="InterPro" id="IPR000595">
    <property type="entry name" value="cNMP-bd_dom"/>
</dbReference>
<dbReference type="PROSITE" id="PS50042">
    <property type="entry name" value="CNMP_BINDING_3"/>
    <property type="match status" value="1"/>
</dbReference>
<dbReference type="RefSeq" id="XP_004030766.1">
    <property type="nucleotide sequence ID" value="XM_004030718.1"/>
</dbReference>
<dbReference type="PANTHER" id="PTHR45689:SF5">
    <property type="entry name" value="I[[H]] CHANNEL, ISOFORM E"/>
    <property type="match status" value="1"/>
</dbReference>
<proteinExistence type="predicted"/>
<dbReference type="Gene3D" id="1.10.287.70">
    <property type="match status" value="1"/>
</dbReference>
<feature type="domain" description="Cyclic nucleotide-binding" evidence="8">
    <location>
        <begin position="472"/>
        <end position="534"/>
    </location>
</feature>
<dbReference type="GO" id="GO:0098855">
    <property type="term" value="C:HCN channel complex"/>
    <property type="evidence" value="ECO:0007669"/>
    <property type="project" value="TreeGrafter"/>
</dbReference>
<sequence length="756" mass="90369">MSQNIEQKSNKFQSECKSEQQLGFKGAWKQKQFLILVNVKRFIIRILSLSFIRRYNSLTNHQLKVINDKTVFSYIYESQFFQKMLNQKCKNINFQKYAIIKHLVQFIKNHNKVIFPDSNFKIIWNILLITFIIWLTYLIPLYVTFDLIDKSVTQLPILIFLQDILIKFNTAYYKKGLVETSRYQICKNYLKNQFAFDLFILLLFGFIQTNDSNTLLLIELCLIYRISIILSEIEQAVNLQRKQQSIYQLIKLSVLVLYIAHFCGCLYFYVGNQTYLNNEINWIEENQLSESLFQGKYICSLYWAVITMLTVGYGDIRPYNIKERIIVIFITIFSCGIYAYALNRIGQLVQEIVQQDQEFRQNFGDLQQYMKKRNLSVNTQTKVKRYFEYLHQEKHDYSEKGQEMLNDLNLNLKNEVLTELNYQILAHYKIFLLNFSKPFLNELALNMKEKTFRPDDIVWESKDFYSNNQGVLFFIIRGQISQQINNNIFIQNKEEGDFFNEKVFLTDQNEDIQYISTCISTLVMLSKNDFLQVLQKYEQDNEMYFKIKDQVKNLGMFSKLDSKCEICGQFTHCYNQCPQVNFHTNRDKIAFKLMQNESQKRQSFVRKKVECLNTFILEDQTRFNALLQKKEIQESILDYILEYNPLKLDLNYLYEYINNISNYNEHLQNKILQLEQDNNDNVIKEQQTPQGQLQKNANSQEIYSEPEIKELHQCIQVQKTNIYLKQNEKQLTNKKFTKKNILQFLRKNINKQQLLQ</sequence>
<evidence type="ECO:0000256" key="5">
    <source>
        <dbReference type="ARBA" id="ARBA00023065"/>
    </source>
</evidence>
<dbReference type="GO" id="GO:0005249">
    <property type="term" value="F:voltage-gated potassium channel activity"/>
    <property type="evidence" value="ECO:0007669"/>
    <property type="project" value="TreeGrafter"/>
</dbReference>
<keyword evidence="10" id="KW-1185">Reference proteome</keyword>
<evidence type="ECO:0000256" key="6">
    <source>
        <dbReference type="ARBA" id="ARBA00023136"/>
    </source>
</evidence>
<organism evidence="9 10">
    <name type="scientific">Ichthyophthirius multifiliis</name>
    <name type="common">White spot disease agent</name>
    <name type="synonym">Ich</name>
    <dbReference type="NCBI Taxonomy" id="5932"/>
    <lineage>
        <taxon>Eukaryota</taxon>
        <taxon>Sar</taxon>
        <taxon>Alveolata</taxon>
        <taxon>Ciliophora</taxon>
        <taxon>Intramacronucleata</taxon>
        <taxon>Oligohymenophorea</taxon>
        <taxon>Hymenostomatida</taxon>
        <taxon>Ophryoglenina</taxon>
        <taxon>Ichthyophthirius</taxon>
    </lineage>
</organism>
<dbReference type="Gene3D" id="1.10.287.630">
    <property type="entry name" value="Helix hairpin bin"/>
    <property type="match status" value="1"/>
</dbReference>
<keyword evidence="2" id="KW-0813">Transport</keyword>
<dbReference type="InParanoid" id="G0QZ25"/>
<keyword evidence="6 7" id="KW-0472">Membrane</keyword>
<feature type="transmembrane region" description="Helical" evidence="7">
    <location>
        <begin position="155"/>
        <end position="173"/>
    </location>
</feature>
<evidence type="ECO:0000256" key="1">
    <source>
        <dbReference type="ARBA" id="ARBA00004141"/>
    </source>
</evidence>
<evidence type="ECO:0000259" key="8">
    <source>
        <dbReference type="PROSITE" id="PS50042"/>
    </source>
</evidence>
<dbReference type="Gene3D" id="2.60.120.10">
    <property type="entry name" value="Jelly Rolls"/>
    <property type="match status" value="1"/>
</dbReference>
<dbReference type="GeneID" id="14905625"/>
<evidence type="ECO:0000256" key="4">
    <source>
        <dbReference type="ARBA" id="ARBA00022989"/>
    </source>
</evidence>
<dbReference type="InterPro" id="IPR018490">
    <property type="entry name" value="cNMP-bd_dom_sf"/>
</dbReference>
<evidence type="ECO:0000313" key="9">
    <source>
        <dbReference type="EMBL" id="EGR29530.1"/>
    </source>
</evidence>
<feature type="transmembrane region" description="Helical" evidence="7">
    <location>
        <begin position="325"/>
        <end position="342"/>
    </location>
</feature>
<dbReference type="PANTHER" id="PTHR45689">
    <property type="entry name" value="I[[H]] CHANNEL, ISOFORM E"/>
    <property type="match status" value="1"/>
</dbReference>
<dbReference type="Proteomes" id="UP000008983">
    <property type="component" value="Unassembled WGS sequence"/>
</dbReference>
<evidence type="ECO:0000313" key="10">
    <source>
        <dbReference type="Proteomes" id="UP000008983"/>
    </source>
</evidence>
<dbReference type="Pfam" id="PF00520">
    <property type="entry name" value="Ion_trans"/>
    <property type="match status" value="1"/>
</dbReference>